<dbReference type="Proteomes" id="UP001529510">
    <property type="component" value="Unassembled WGS sequence"/>
</dbReference>
<dbReference type="EMBL" id="JAMKFB020000015">
    <property type="protein sequence ID" value="KAL0175009.1"/>
    <property type="molecule type" value="Genomic_DNA"/>
</dbReference>
<organism evidence="2 3">
    <name type="scientific">Cirrhinus mrigala</name>
    <name type="common">Mrigala</name>
    <dbReference type="NCBI Taxonomy" id="683832"/>
    <lineage>
        <taxon>Eukaryota</taxon>
        <taxon>Metazoa</taxon>
        <taxon>Chordata</taxon>
        <taxon>Craniata</taxon>
        <taxon>Vertebrata</taxon>
        <taxon>Euteleostomi</taxon>
        <taxon>Actinopterygii</taxon>
        <taxon>Neopterygii</taxon>
        <taxon>Teleostei</taxon>
        <taxon>Ostariophysi</taxon>
        <taxon>Cypriniformes</taxon>
        <taxon>Cyprinidae</taxon>
        <taxon>Labeoninae</taxon>
        <taxon>Labeonini</taxon>
        <taxon>Cirrhinus</taxon>
    </lineage>
</organism>
<feature type="non-terminal residue" evidence="2">
    <location>
        <position position="57"/>
    </location>
</feature>
<gene>
    <name evidence="2" type="ORF">M9458_030977</name>
</gene>
<dbReference type="AlphaFoldDB" id="A0ABD0PLT2"/>
<evidence type="ECO:0000313" key="2">
    <source>
        <dbReference type="EMBL" id="KAL0175009.1"/>
    </source>
</evidence>
<accession>A0ABD0PLT2</accession>
<comment type="caution">
    <text evidence="2">The sequence shown here is derived from an EMBL/GenBank/DDBJ whole genome shotgun (WGS) entry which is preliminary data.</text>
</comment>
<evidence type="ECO:0000313" key="3">
    <source>
        <dbReference type="Proteomes" id="UP001529510"/>
    </source>
</evidence>
<evidence type="ECO:0000256" key="1">
    <source>
        <dbReference type="SAM" id="MobiDB-lite"/>
    </source>
</evidence>
<name>A0ABD0PLT2_CIRMR</name>
<keyword evidence="3" id="KW-1185">Reference proteome</keyword>
<reference evidence="2 3" key="1">
    <citation type="submission" date="2024-05" db="EMBL/GenBank/DDBJ databases">
        <title>Genome sequencing and assembly of Indian major carp, Cirrhinus mrigala (Hamilton, 1822).</title>
        <authorList>
            <person name="Mohindra V."/>
            <person name="Chowdhury L.M."/>
            <person name="Lal K."/>
            <person name="Jena J.K."/>
        </authorList>
    </citation>
    <scope>NUCLEOTIDE SEQUENCE [LARGE SCALE GENOMIC DNA]</scope>
    <source>
        <strain evidence="2">CM1030</strain>
        <tissue evidence="2">Blood</tissue>
    </source>
</reference>
<feature type="region of interest" description="Disordered" evidence="1">
    <location>
        <begin position="1"/>
        <end position="21"/>
    </location>
</feature>
<protein>
    <submittedName>
        <fullName evidence="2">Uncharacterized protein</fullName>
    </submittedName>
</protein>
<proteinExistence type="predicted"/>
<sequence>MKKALNDASAKSGDLSRANQELREKVSELEKLVSNQKSQLNHYLDNRTSLNHCLRIK</sequence>